<feature type="chain" id="PRO_5036503827" evidence="1">
    <location>
        <begin position="24"/>
        <end position="147"/>
    </location>
</feature>
<comment type="caution">
    <text evidence="2">The sequence shown here is derived from an EMBL/GenBank/DDBJ whole genome shotgun (WGS) entry which is preliminary data.</text>
</comment>
<name>A0A8X7WFR2_BRACI</name>
<dbReference type="Proteomes" id="UP000886595">
    <property type="component" value="Unassembled WGS sequence"/>
</dbReference>
<dbReference type="EMBL" id="JAAMPC010000001">
    <property type="protein sequence ID" value="KAG2329969.1"/>
    <property type="molecule type" value="Genomic_DNA"/>
</dbReference>
<keyword evidence="3" id="KW-1185">Reference proteome</keyword>
<dbReference type="OrthoDB" id="1113395at2759"/>
<proteinExistence type="predicted"/>
<keyword evidence="1" id="KW-0732">Signal</keyword>
<dbReference type="AlphaFoldDB" id="A0A8X7WFR2"/>
<gene>
    <name evidence="2" type="ORF">Bca52824_001149</name>
</gene>
<feature type="signal peptide" evidence="1">
    <location>
        <begin position="1"/>
        <end position="23"/>
    </location>
</feature>
<evidence type="ECO:0000313" key="2">
    <source>
        <dbReference type="EMBL" id="KAG2329969.1"/>
    </source>
</evidence>
<reference evidence="2 3" key="1">
    <citation type="submission" date="2020-02" db="EMBL/GenBank/DDBJ databases">
        <authorList>
            <person name="Ma Q."/>
            <person name="Huang Y."/>
            <person name="Song X."/>
            <person name="Pei D."/>
        </authorList>
    </citation>
    <scope>NUCLEOTIDE SEQUENCE [LARGE SCALE GENOMIC DNA]</scope>
    <source>
        <strain evidence="2">Sxm20200214</strain>
        <tissue evidence="2">Leaf</tissue>
    </source>
</reference>
<accession>A0A8X7WFR2</accession>
<organism evidence="2 3">
    <name type="scientific">Brassica carinata</name>
    <name type="common">Ethiopian mustard</name>
    <name type="synonym">Abyssinian cabbage</name>
    <dbReference type="NCBI Taxonomy" id="52824"/>
    <lineage>
        <taxon>Eukaryota</taxon>
        <taxon>Viridiplantae</taxon>
        <taxon>Streptophyta</taxon>
        <taxon>Embryophyta</taxon>
        <taxon>Tracheophyta</taxon>
        <taxon>Spermatophyta</taxon>
        <taxon>Magnoliopsida</taxon>
        <taxon>eudicotyledons</taxon>
        <taxon>Gunneridae</taxon>
        <taxon>Pentapetalae</taxon>
        <taxon>rosids</taxon>
        <taxon>malvids</taxon>
        <taxon>Brassicales</taxon>
        <taxon>Brassicaceae</taxon>
        <taxon>Brassiceae</taxon>
        <taxon>Brassica</taxon>
    </lineage>
</organism>
<sequence length="147" mass="16756">MNGSIRLMIVLSVLAAEAGTSLSVPPFEELTSVSIADGLVSTRMRPNYNVVTGYPSKPTDWQRSYFYVKSNRSAFEEPPRTSYRVLWNADMVIHPNLATYPEDWKQSARIVASQRQDHWKNFSRERIRGSVSRIVGRKYLPLLFSSG</sequence>
<protein>
    <submittedName>
        <fullName evidence="2">Uncharacterized protein</fullName>
    </submittedName>
</protein>
<evidence type="ECO:0000313" key="3">
    <source>
        <dbReference type="Proteomes" id="UP000886595"/>
    </source>
</evidence>
<evidence type="ECO:0000256" key="1">
    <source>
        <dbReference type="SAM" id="SignalP"/>
    </source>
</evidence>